<organism evidence="3 4">
    <name type="scientific">Chitinophaga chungangae</name>
    <dbReference type="NCBI Taxonomy" id="2821488"/>
    <lineage>
        <taxon>Bacteria</taxon>
        <taxon>Pseudomonadati</taxon>
        <taxon>Bacteroidota</taxon>
        <taxon>Chitinophagia</taxon>
        <taxon>Chitinophagales</taxon>
        <taxon>Chitinophagaceae</taxon>
        <taxon>Chitinophaga</taxon>
    </lineage>
</organism>
<comment type="caution">
    <text evidence="3">The sequence shown here is derived from an EMBL/GenBank/DDBJ whole genome shotgun (WGS) entry which is preliminary data.</text>
</comment>
<protein>
    <submittedName>
        <fullName evidence="3">Nuclear transport factor 2 family protein</fullName>
    </submittedName>
</protein>
<dbReference type="RefSeq" id="WP_209147558.1">
    <property type="nucleotide sequence ID" value="NZ_JAGHKP010000003.1"/>
</dbReference>
<dbReference type="Gene3D" id="3.10.450.50">
    <property type="match status" value="1"/>
</dbReference>
<evidence type="ECO:0000259" key="2">
    <source>
        <dbReference type="Pfam" id="PF14534"/>
    </source>
</evidence>
<reference evidence="4" key="1">
    <citation type="submission" date="2021-03" db="EMBL/GenBank/DDBJ databases">
        <title>Assistant Professor.</title>
        <authorList>
            <person name="Huq M.A."/>
        </authorList>
    </citation>
    <scope>NUCLEOTIDE SEQUENCE [LARGE SCALE GENOMIC DNA]</scope>
    <source>
        <strain evidence="4">MAH-28</strain>
    </source>
</reference>
<dbReference type="SUPFAM" id="SSF54427">
    <property type="entry name" value="NTF2-like"/>
    <property type="match status" value="1"/>
</dbReference>
<feature type="domain" description="DUF4440" evidence="2">
    <location>
        <begin position="30"/>
        <end position="143"/>
    </location>
</feature>
<evidence type="ECO:0000313" key="3">
    <source>
        <dbReference type="EMBL" id="MBO9154441.1"/>
    </source>
</evidence>
<dbReference type="EMBL" id="JAGHKP010000003">
    <property type="protein sequence ID" value="MBO9154441.1"/>
    <property type="molecule type" value="Genomic_DNA"/>
</dbReference>
<evidence type="ECO:0000256" key="1">
    <source>
        <dbReference type="SAM" id="SignalP"/>
    </source>
</evidence>
<gene>
    <name evidence="3" type="ORF">J7I43_19605</name>
</gene>
<sequence>MKFLTFLTILISIATLACGAQEVRSLKETIIRMDSIFFKAFNDCDTLKSKAMFTTDLEFYHDHGGLTRYEENNASIRHRCTQEYTVRRELVPGSMEVHPIKDFGAIQLGAHRFYYTPKGGKETLDGTFRFVHVWKNDNGEWKIARVISFDH</sequence>
<feature type="signal peptide" evidence="1">
    <location>
        <begin position="1"/>
        <end position="19"/>
    </location>
</feature>
<feature type="chain" id="PRO_5047251259" evidence="1">
    <location>
        <begin position="20"/>
        <end position="151"/>
    </location>
</feature>
<dbReference type="PROSITE" id="PS51257">
    <property type="entry name" value="PROKAR_LIPOPROTEIN"/>
    <property type="match status" value="1"/>
</dbReference>
<accession>A0ABS3YIC4</accession>
<dbReference type="InterPro" id="IPR027843">
    <property type="entry name" value="DUF4440"/>
</dbReference>
<keyword evidence="1" id="KW-0732">Signal</keyword>
<dbReference type="Proteomes" id="UP000679126">
    <property type="component" value="Unassembled WGS sequence"/>
</dbReference>
<evidence type="ECO:0000313" key="4">
    <source>
        <dbReference type="Proteomes" id="UP000679126"/>
    </source>
</evidence>
<dbReference type="Pfam" id="PF14534">
    <property type="entry name" value="DUF4440"/>
    <property type="match status" value="1"/>
</dbReference>
<dbReference type="InterPro" id="IPR032710">
    <property type="entry name" value="NTF2-like_dom_sf"/>
</dbReference>
<name>A0ABS3YIC4_9BACT</name>
<proteinExistence type="predicted"/>
<keyword evidence="4" id="KW-1185">Reference proteome</keyword>